<dbReference type="AlphaFoldDB" id="A0A069PBB6"/>
<evidence type="ECO:0000259" key="1">
    <source>
        <dbReference type="Pfam" id="PF19029"/>
    </source>
</evidence>
<dbReference type="EMBL" id="BMEG01000003">
    <property type="protein sequence ID" value="GGD66724.1"/>
    <property type="molecule type" value="Genomic_DNA"/>
</dbReference>
<protein>
    <recommendedName>
        <fullName evidence="1">DUF883 domain-containing protein</fullName>
    </recommendedName>
</protein>
<dbReference type="Proteomes" id="UP000027439">
    <property type="component" value="Unassembled WGS sequence"/>
</dbReference>
<evidence type="ECO:0000313" key="5">
    <source>
        <dbReference type="Proteomes" id="UP000597138"/>
    </source>
</evidence>
<dbReference type="GO" id="GO:0043022">
    <property type="term" value="F:ribosome binding"/>
    <property type="evidence" value="ECO:0007669"/>
    <property type="project" value="InterPro"/>
</dbReference>
<keyword evidence="5" id="KW-1185">Reference proteome</keyword>
<evidence type="ECO:0000313" key="2">
    <source>
        <dbReference type="EMBL" id="GGD66724.1"/>
    </source>
</evidence>
<dbReference type="PANTHER" id="PTHR35893:SF3">
    <property type="entry name" value="INNER MEMBRANE PROTEIN"/>
    <property type="match status" value="1"/>
</dbReference>
<reference evidence="5" key="3">
    <citation type="journal article" date="2019" name="Int. J. Syst. Evol. Microbiol.">
        <title>The Global Catalogue of Microorganisms (GCM) 10K type strain sequencing project: providing services to taxonomists for standard genome sequencing and annotation.</title>
        <authorList>
            <consortium name="The Broad Institute Genomics Platform"/>
            <consortium name="The Broad Institute Genome Sequencing Center for Infectious Disease"/>
            <person name="Wu L."/>
            <person name="Ma J."/>
        </authorList>
    </citation>
    <scope>NUCLEOTIDE SEQUENCE [LARGE SCALE GENOMIC DNA]</scope>
    <source>
        <strain evidence="5">CGMCC 1.11013</strain>
    </source>
</reference>
<organism evidence="3 4">
    <name type="scientific">Caballeronia grimmiae</name>
    <dbReference type="NCBI Taxonomy" id="1071679"/>
    <lineage>
        <taxon>Bacteria</taxon>
        <taxon>Pseudomonadati</taxon>
        <taxon>Pseudomonadota</taxon>
        <taxon>Betaproteobacteria</taxon>
        <taxon>Burkholderiales</taxon>
        <taxon>Burkholderiaceae</taxon>
        <taxon>Caballeronia</taxon>
    </lineage>
</organism>
<dbReference type="Pfam" id="PF19029">
    <property type="entry name" value="DUF883_C"/>
    <property type="match status" value="1"/>
</dbReference>
<dbReference type="InterPro" id="IPR010279">
    <property type="entry name" value="YqjD/ElaB"/>
</dbReference>
<dbReference type="EMBL" id="JFHE01000001">
    <property type="protein sequence ID" value="KDR37114.1"/>
    <property type="molecule type" value="Genomic_DNA"/>
</dbReference>
<feature type="domain" description="DUF883" evidence="1">
    <location>
        <begin position="93"/>
        <end position="121"/>
    </location>
</feature>
<dbReference type="eggNOG" id="COG4575">
    <property type="taxonomic scope" value="Bacteria"/>
</dbReference>
<proteinExistence type="predicted"/>
<reference evidence="2" key="4">
    <citation type="submission" date="2024-05" db="EMBL/GenBank/DDBJ databases">
        <authorList>
            <person name="Sun Q."/>
            <person name="Zhou Y."/>
        </authorList>
    </citation>
    <scope>NUCLEOTIDE SEQUENCE</scope>
    <source>
        <strain evidence="2">CGMCC 1.11013</strain>
    </source>
</reference>
<gene>
    <name evidence="3" type="ORF">BG57_00355</name>
    <name evidence="2" type="ORF">GCM10010985_21200</name>
</gene>
<dbReference type="InterPro" id="IPR043605">
    <property type="entry name" value="DUF883_C"/>
</dbReference>
<dbReference type="PANTHER" id="PTHR35893">
    <property type="entry name" value="INNER MEMBRANE PROTEIN-RELATED"/>
    <property type="match status" value="1"/>
</dbReference>
<evidence type="ECO:0000313" key="4">
    <source>
        <dbReference type="Proteomes" id="UP000027439"/>
    </source>
</evidence>
<evidence type="ECO:0000313" key="3">
    <source>
        <dbReference type="EMBL" id="KDR37114.1"/>
    </source>
</evidence>
<reference evidence="3 4" key="2">
    <citation type="submission" date="2014-03" db="EMBL/GenBank/DDBJ databases">
        <title>Draft Genome Sequences of Four Burkholderia Strains.</title>
        <authorList>
            <person name="Liu X.Y."/>
            <person name="Li C.X."/>
            <person name="Xu J.H."/>
        </authorList>
    </citation>
    <scope>NUCLEOTIDE SEQUENCE [LARGE SCALE GENOMIC DNA]</scope>
    <source>
        <strain evidence="3 4">R27</strain>
    </source>
</reference>
<name>A0A069PBB6_9BURK</name>
<dbReference type="Proteomes" id="UP000597138">
    <property type="component" value="Unassembled WGS sequence"/>
</dbReference>
<reference evidence="2" key="1">
    <citation type="journal article" date="2014" name="Int. J. Syst. Evol. Microbiol.">
        <title>Complete genome of a new Firmicutes species belonging to the dominant human colonic microbiota ('Ruminococcus bicirculans') reveals two chromosomes and a selective capacity to utilize plant glucans.</title>
        <authorList>
            <consortium name="NISC Comparative Sequencing Program"/>
            <person name="Wegmann U."/>
            <person name="Louis P."/>
            <person name="Goesmann A."/>
            <person name="Henrissat B."/>
            <person name="Duncan S.H."/>
            <person name="Flint H.J."/>
        </authorList>
    </citation>
    <scope>NUCLEOTIDE SEQUENCE</scope>
    <source>
        <strain evidence="2">CGMCC 1.11013</strain>
    </source>
</reference>
<dbReference type="STRING" id="1071679.BG57_00355"/>
<accession>A0A069PBB6</accession>
<dbReference type="OrthoDB" id="6522731at2"/>
<dbReference type="RefSeq" id="WP_035959422.1">
    <property type="nucleotide sequence ID" value="NZ_BMEG01000003.1"/>
</dbReference>
<sequence length="122" mass="13054">MGLFTRSTLDSKINGAADVGQRAVRGASDVVDSASDQLRSFLDELEDSLHSAKDIDSDKLRKQLQSKLKYARSQMDGAGSAITDRFGNAAGYADEFVHDRPWHTLGAVAGLALLIGFLAGRA</sequence>
<comment type="caution">
    <text evidence="3">The sequence shown here is derived from an EMBL/GenBank/DDBJ whole genome shotgun (WGS) entry which is preliminary data.</text>
</comment>